<evidence type="ECO:0000313" key="2">
    <source>
        <dbReference type="Proteomes" id="UP000499080"/>
    </source>
</evidence>
<evidence type="ECO:0000313" key="1">
    <source>
        <dbReference type="EMBL" id="GBO07037.1"/>
    </source>
</evidence>
<dbReference type="Proteomes" id="UP000499080">
    <property type="component" value="Unassembled WGS sequence"/>
</dbReference>
<comment type="caution">
    <text evidence="1">The sequence shown here is derived from an EMBL/GenBank/DDBJ whole genome shotgun (WGS) entry which is preliminary data.</text>
</comment>
<proteinExistence type="predicted"/>
<gene>
    <name evidence="1" type="ORF">AVEN_258302_1</name>
</gene>
<dbReference type="EMBL" id="BGPR01033182">
    <property type="protein sequence ID" value="GBO07037.1"/>
    <property type="molecule type" value="Genomic_DNA"/>
</dbReference>
<protein>
    <submittedName>
        <fullName evidence="1">Uncharacterized protein</fullName>
    </submittedName>
</protein>
<name>A0A4Y2U624_ARAVE</name>
<reference evidence="1 2" key="1">
    <citation type="journal article" date="2019" name="Sci. Rep.">
        <title>Orb-weaving spider Araneus ventricosus genome elucidates the spidroin gene catalogue.</title>
        <authorList>
            <person name="Kono N."/>
            <person name="Nakamura H."/>
            <person name="Ohtoshi R."/>
            <person name="Moran D.A.P."/>
            <person name="Shinohara A."/>
            <person name="Yoshida Y."/>
            <person name="Fujiwara M."/>
            <person name="Mori M."/>
            <person name="Tomita M."/>
            <person name="Arakawa K."/>
        </authorList>
    </citation>
    <scope>NUCLEOTIDE SEQUENCE [LARGE SCALE GENOMIC DNA]</scope>
</reference>
<accession>A0A4Y2U624</accession>
<sequence length="89" mass="10502">MHILQEELESDADTHKTMLHDRQLLDSIRDSHADNGQNRWNATERTWDKYPSEFDILDCFVKGTMDIKLYIRDSIEFIFPENKLVAECG</sequence>
<keyword evidence="2" id="KW-1185">Reference proteome</keyword>
<organism evidence="1 2">
    <name type="scientific">Araneus ventricosus</name>
    <name type="common">Orbweaver spider</name>
    <name type="synonym">Epeira ventricosa</name>
    <dbReference type="NCBI Taxonomy" id="182803"/>
    <lineage>
        <taxon>Eukaryota</taxon>
        <taxon>Metazoa</taxon>
        <taxon>Ecdysozoa</taxon>
        <taxon>Arthropoda</taxon>
        <taxon>Chelicerata</taxon>
        <taxon>Arachnida</taxon>
        <taxon>Araneae</taxon>
        <taxon>Araneomorphae</taxon>
        <taxon>Entelegynae</taxon>
        <taxon>Araneoidea</taxon>
        <taxon>Araneidae</taxon>
        <taxon>Araneus</taxon>
    </lineage>
</organism>
<dbReference type="AlphaFoldDB" id="A0A4Y2U624"/>